<comment type="caution">
    <text evidence="1">The sequence shown here is derived from an EMBL/GenBank/DDBJ whole genome shotgun (WGS) entry which is preliminary data.</text>
</comment>
<evidence type="ECO:0000313" key="2">
    <source>
        <dbReference type="Proteomes" id="UP001281147"/>
    </source>
</evidence>
<reference evidence="1" key="1">
    <citation type="submission" date="2023-07" db="EMBL/GenBank/DDBJ databases">
        <title>Black Yeasts Isolated from many extreme environments.</title>
        <authorList>
            <person name="Coleine C."/>
            <person name="Stajich J.E."/>
            <person name="Selbmann L."/>
        </authorList>
    </citation>
    <scope>NUCLEOTIDE SEQUENCE</scope>
    <source>
        <strain evidence="1">CCFEE 5714</strain>
    </source>
</reference>
<gene>
    <name evidence="1" type="ORF">LTR37_017511</name>
</gene>
<proteinExistence type="predicted"/>
<name>A0ACC3MKT2_9PEZI</name>
<accession>A0ACC3MKT2</accession>
<dbReference type="Proteomes" id="UP001281147">
    <property type="component" value="Unassembled WGS sequence"/>
</dbReference>
<keyword evidence="2" id="KW-1185">Reference proteome</keyword>
<dbReference type="EMBL" id="JAUTXU010000227">
    <property type="protein sequence ID" value="KAK3697366.1"/>
    <property type="molecule type" value="Genomic_DNA"/>
</dbReference>
<protein>
    <submittedName>
        <fullName evidence="1">Uncharacterized protein</fullName>
    </submittedName>
</protein>
<organism evidence="1 2">
    <name type="scientific">Vermiconidia calcicola</name>
    <dbReference type="NCBI Taxonomy" id="1690605"/>
    <lineage>
        <taxon>Eukaryota</taxon>
        <taxon>Fungi</taxon>
        <taxon>Dikarya</taxon>
        <taxon>Ascomycota</taxon>
        <taxon>Pezizomycotina</taxon>
        <taxon>Dothideomycetes</taxon>
        <taxon>Dothideomycetidae</taxon>
        <taxon>Mycosphaerellales</taxon>
        <taxon>Extremaceae</taxon>
        <taxon>Vermiconidia</taxon>
    </lineage>
</organism>
<sequence length="315" mass="34378">MTLTITVLPASTQAGKETIRFLLQDESQPKIKAIYRDPAKAPSEFTSNANFSAVQGDVSGAGDSELDFDDSDAVFYIPPPTYDGRDTDDFARACADRVKAALRKASSSVKRLLVFSASGAQYEKDIGILSLNHIADTILKSSAPEVVIAKTGFFMENWASAFETLEGEKPYFESLFTPLDYKIAMISTVDIGKVMARFLLQTGQPLPSAPYIFDLHGPRSYSANDVRAALEIATGKKDIEIRAIEPDKLFEYYNSKIPEKYAKGLEEMTVAMLPGGLVAGDMERPENVVRGEIELVDVLRKFASGEATKAVSGAF</sequence>
<evidence type="ECO:0000313" key="1">
    <source>
        <dbReference type="EMBL" id="KAK3697366.1"/>
    </source>
</evidence>